<accession>A0A1I7CR54</accession>
<keyword evidence="5" id="KW-0560">Oxidoreductase</keyword>
<comment type="similarity">
    <text evidence="2">Belongs to the DAMOX/DASOX family.</text>
</comment>
<feature type="binding site" evidence="9">
    <location>
        <position position="293"/>
    </location>
    <ligand>
        <name>D-dopa</name>
        <dbReference type="ChEBI" id="CHEBI:149689"/>
    </ligand>
</feature>
<feature type="binding site" evidence="9">
    <location>
        <position position="180"/>
    </location>
    <ligand>
        <name>FAD</name>
        <dbReference type="ChEBI" id="CHEBI:57692"/>
    </ligand>
</feature>
<evidence type="ECO:0000256" key="8">
    <source>
        <dbReference type="ARBA" id="ARBA00049547"/>
    </source>
</evidence>
<evidence type="ECO:0000256" key="4">
    <source>
        <dbReference type="ARBA" id="ARBA00022827"/>
    </source>
</evidence>
<dbReference type="Pfam" id="PF01266">
    <property type="entry name" value="DAO"/>
    <property type="match status" value="1"/>
</dbReference>
<keyword evidence="3" id="KW-0285">Flavoprotein</keyword>
<feature type="binding site" evidence="9">
    <location>
        <position position="238"/>
    </location>
    <ligand>
        <name>D-dopa</name>
        <dbReference type="ChEBI" id="CHEBI:149689"/>
    </ligand>
</feature>
<dbReference type="InterPro" id="IPR006076">
    <property type="entry name" value="FAD-dep_OxRdtase"/>
</dbReference>
<dbReference type="GO" id="GO:0003884">
    <property type="term" value="F:D-amino-acid oxidase activity"/>
    <property type="evidence" value="ECO:0007669"/>
    <property type="project" value="UniProtKB-EC"/>
</dbReference>
<dbReference type="PANTHER" id="PTHR11530:SF11">
    <property type="entry name" value="D-ASPARTATE OXIDASE"/>
    <property type="match status" value="1"/>
</dbReference>
<dbReference type="AlphaFoldDB" id="A0A1I7CR54"/>
<dbReference type="InterPro" id="IPR023209">
    <property type="entry name" value="DAO"/>
</dbReference>
<feature type="binding site" evidence="9">
    <location>
        <begin position="66"/>
        <end position="67"/>
    </location>
    <ligand>
        <name>FAD</name>
        <dbReference type="ChEBI" id="CHEBI:57692"/>
    </ligand>
</feature>
<reference evidence="12" key="1">
    <citation type="submission" date="2016-10" db="EMBL/GenBank/DDBJ databases">
        <authorList>
            <person name="Varghese N."/>
            <person name="Submissions S."/>
        </authorList>
    </citation>
    <scope>NUCLEOTIDE SEQUENCE [LARGE SCALE GENOMIC DNA]</scope>
    <source>
        <strain evidence="12">DSM 46136</strain>
    </source>
</reference>
<name>A0A1I7CR54_9ACTN</name>
<evidence type="ECO:0000313" key="12">
    <source>
        <dbReference type="Proteomes" id="UP000199546"/>
    </source>
</evidence>
<evidence type="ECO:0000256" key="6">
    <source>
        <dbReference type="ARBA" id="ARBA00039101"/>
    </source>
</evidence>
<feature type="domain" description="FAD dependent oxidoreductase" evidence="10">
    <location>
        <begin position="30"/>
        <end position="333"/>
    </location>
</feature>
<dbReference type="RefSeq" id="WP_245784937.1">
    <property type="nucleotide sequence ID" value="NZ_FPBA01000025.1"/>
</dbReference>
<dbReference type="PIRSF" id="PIRSF000189">
    <property type="entry name" value="D-aa_oxidase"/>
    <property type="match status" value="1"/>
</dbReference>
<evidence type="ECO:0000256" key="3">
    <source>
        <dbReference type="ARBA" id="ARBA00022630"/>
    </source>
</evidence>
<gene>
    <name evidence="11" type="ORF">SAMN05660657_04791</name>
</gene>
<evidence type="ECO:0000256" key="9">
    <source>
        <dbReference type="PIRSR" id="PIRSR000189-1"/>
    </source>
</evidence>
<dbReference type="GO" id="GO:0071949">
    <property type="term" value="F:FAD binding"/>
    <property type="evidence" value="ECO:0007669"/>
    <property type="project" value="InterPro"/>
</dbReference>
<dbReference type="SUPFAM" id="SSF51971">
    <property type="entry name" value="Nucleotide-binding domain"/>
    <property type="match status" value="1"/>
</dbReference>
<evidence type="ECO:0000256" key="5">
    <source>
        <dbReference type="ARBA" id="ARBA00023002"/>
    </source>
</evidence>
<proteinExistence type="inferred from homology"/>
<evidence type="ECO:0000256" key="1">
    <source>
        <dbReference type="ARBA" id="ARBA00001974"/>
    </source>
</evidence>
<evidence type="ECO:0000259" key="10">
    <source>
        <dbReference type="Pfam" id="PF01266"/>
    </source>
</evidence>
<dbReference type="GO" id="GO:0005737">
    <property type="term" value="C:cytoplasm"/>
    <property type="evidence" value="ECO:0007669"/>
    <property type="project" value="TreeGrafter"/>
</dbReference>
<feature type="binding site" evidence="9">
    <location>
        <position position="319"/>
    </location>
    <ligand>
        <name>D-dopa</name>
        <dbReference type="ChEBI" id="CHEBI:149689"/>
    </ligand>
</feature>
<dbReference type="Gene3D" id="3.30.9.10">
    <property type="entry name" value="D-Amino Acid Oxidase, subunit A, domain 2"/>
    <property type="match status" value="1"/>
</dbReference>
<keyword evidence="4 9" id="KW-0274">FAD</keyword>
<sequence>MPPATREPAAGPCTGAALAPDSAADDGPRDVAVVGGGVVGLTCALELARSGHRVRVHTADPWPATTSAVAAAIWFPYRAAPVDAVLRWGATSLEVLTRLAADPATGVRLRPGTFVHRTPEPDLWWTPGVPGVRPAAPEELPPGARAGTRCTLPVVDTGAYLPWLAAGCASAGVATVPGRVAALDEVAGDVVVVAAGLGSGHLLDDDTGVPVQGQVVRLADPGLSGWVLDQDGPAGLTYVVPRGRDVVCGGTAVEGATGREPDPRVEAAILERACALVPELRGQPVLSRAVGLRPARPTVRLERLEIGGRPVVACYGHGGAGVTLSWGCAAEVAGLV</sequence>
<feature type="binding site" evidence="9">
    <location>
        <begin position="318"/>
        <end position="323"/>
    </location>
    <ligand>
        <name>FAD</name>
        <dbReference type="ChEBI" id="CHEBI:57692"/>
    </ligand>
</feature>
<keyword evidence="12" id="KW-1185">Reference proteome</keyword>
<protein>
    <recommendedName>
        <fullName evidence="7">D-amino-acid oxidase</fullName>
        <ecNumber evidence="6">1.4.3.3</ecNumber>
    </recommendedName>
</protein>
<dbReference type="Proteomes" id="UP000199546">
    <property type="component" value="Unassembled WGS sequence"/>
</dbReference>
<evidence type="ECO:0000256" key="2">
    <source>
        <dbReference type="ARBA" id="ARBA00006730"/>
    </source>
</evidence>
<dbReference type="STRING" id="1296565.SAMN05660657_04791"/>
<dbReference type="EMBL" id="FPBA01000025">
    <property type="protein sequence ID" value="SFU01920.1"/>
    <property type="molecule type" value="Genomic_DNA"/>
</dbReference>
<dbReference type="PANTHER" id="PTHR11530">
    <property type="entry name" value="D-AMINO ACID OXIDASE"/>
    <property type="match status" value="1"/>
</dbReference>
<dbReference type="EC" id="1.4.3.3" evidence="6"/>
<comment type="cofactor">
    <cofactor evidence="1 9">
        <name>FAD</name>
        <dbReference type="ChEBI" id="CHEBI:57692"/>
    </cofactor>
</comment>
<comment type="catalytic activity">
    <reaction evidence="8">
        <text>a D-alpha-amino acid + O2 + H2O = a 2-oxocarboxylate + H2O2 + NH4(+)</text>
        <dbReference type="Rhea" id="RHEA:21816"/>
        <dbReference type="ChEBI" id="CHEBI:15377"/>
        <dbReference type="ChEBI" id="CHEBI:15379"/>
        <dbReference type="ChEBI" id="CHEBI:16240"/>
        <dbReference type="ChEBI" id="CHEBI:28938"/>
        <dbReference type="ChEBI" id="CHEBI:35179"/>
        <dbReference type="ChEBI" id="CHEBI:59871"/>
        <dbReference type="EC" id="1.4.3.3"/>
    </reaction>
    <physiologicalReaction direction="left-to-right" evidence="8">
        <dbReference type="Rhea" id="RHEA:21817"/>
    </physiologicalReaction>
</comment>
<dbReference type="GO" id="GO:0019478">
    <property type="term" value="P:D-amino acid catabolic process"/>
    <property type="evidence" value="ECO:0007669"/>
    <property type="project" value="TreeGrafter"/>
</dbReference>
<organism evidence="11 12">
    <name type="scientific">Geodermatophilus amargosae</name>
    <dbReference type="NCBI Taxonomy" id="1296565"/>
    <lineage>
        <taxon>Bacteria</taxon>
        <taxon>Bacillati</taxon>
        <taxon>Actinomycetota</taxon>
        <taxon>Actinomycetes</taxon>
        <taxon>Geodermatophilales</taxon>
        <taxon>Geodermatophilaceae</taxon>
        <taxon>Geodermatophilus</taxon>
    </lineage>
</organism>
<evidence type="ECO:0000313" key="11">
    <source>
        <dbReference type="EMBL" id="SFU01920.1"/>
    </source>
</evidence>
<dbReference type="SUPFAM" id="SSF54373">
    <property type="entry name" value="FAD-linked reductases, C-terminal domain"/>
    <property type="match status" value="1"/>
</dbReference>
<evidence type="ECO:0000256" key="7">
    <source>
        <dbReference type="ARBA" id="ARBA00039751"/>
    </source>
</evidence>
<dbReference type="Gene3D" id="3.40.50.720">
    <property type="entry name" value="NAD(P)-binding Rossmann-like Domain"/>
    <property type="match status" value="1"/>
</dbReference>